<dbReference type="Proteomes" id="UP000250918">
    <property type="component" value="Unassembled WGS sequence"/>
</dbReference>
<dbReference type="PROSITE" id="PS00455">
    <property type="entry name" value="AMP_BINDING"/>
    <property type="match status" value="1"/>
</dbReference>
<gene>
    <name evidence="4" type="ORF">C3F09_12100</name>
</gene>
<evidence type="ECO:0000313" key="5">
    <source>
        <dbReference type="Proteomes" id="UP000250918"/>
    </source>
</evidence>
<dbReference type="Pfam" id="PF13193">
    <property type="entry name" value="AMP-binding_C"/>
    <property type="match status" value="1"/>
</dbReference>
<dbReference type="AlphaFoldDB" id="A0A855WUE8"/>
<dbReference type="InterPro" id="IPR042099">
    <property type="entry name" value="ANL_N_sf"/>
</dbReference>
<dbReference type="InterPro" id="IPR045851">
    <property type="entry name" value="AMP-bd_C_sf"/>
</dbReference>
<accession>A0A855WUE8</accession>
<feature type="domain" description="AMP-dependent synthetase/ligase" evidence="2">
    <location>
        <begin position="45"/>
        <end position="428"/>
    </location>
</feature>
<evidence type="ECO:0008006" key="6">
    <source>
        <dbReference type="Google" id="ProtNLM"/>
    </source>
</evidence>
<comment type="catalytic activity">
    <reaction evidence="1">
        <text>a long-chain fatty acid + ATP + CoA = a long-chain fatty acyl-CoA + AMP + diphosphate</text>
        <dbReference type="Rhea" id="RHEA:15421"/>
        <dbReference type="ChEBI" id="CHEBI:30616"/>
        <dbReference type="ChEBI" id="CHEBI:33019"/>
        <dbReference type="ChEBI" id="CHEBI:57287"/>
        <dbReference type="ChEBI" id="CHEBI:57560"/>
        <dbReference type="ChEBI" id="CHEBI:83139"/>
        <dbReference type="ChEBI" id="CHEBI:456215"/>
        <dbReference type="EC" id="6.2.1.3"/>
    </reaction>
    <physiologicalReaction direction="left-to-right" evidence="1">
        <dbReference type="Rhea" id="RHEA:15422"/>
    </physiologicalReaction>
</comment>
<dbReference type="InterPro" id="IPR020845">
    <property type="entry name" value="AMP-binding_CS"/>
</dbReference>
<protein>
    <recommendedName>
        <fullName evidence="6">Long-chain fatty acid--CoA ligase</fullName>
    </recommendedName>
</protein>
<proteinExistence type="predicted"/>
<evidence type="ECO:0000259" key="3">
    <source>
        <dbReference type="Pfam" id="PF13193"/>
    </source>
</evidence>
<feature type="domain" description="AMP-binding enzyme C-terminal" evidence="3">
    <location>
        <begin position="478"/>
        <end position="557"/>
    </location>
</feature>
<reference evidence="4 5" key="1">
    <citation type="journal article" date="2018" name="ISME J.">
        <title>A methanotrophic archaeon couples anaerobic oxidation of methane to Fe(III) reduction.</title>
        <authorList>
            <person name="Cai C."/>
            <person name="Leu A.O."/>
            <person name="Xie G.J."/>
            <person name="Guo J."/>
            <person name="Feng Y."/>
            <person name="Zhao J.X."/>
            <person name="Tyson G.W."/>
            <person name="Yuan Z."/>
            <person name="Hu S."/>
        </authorList>
    </citation>
    <scope>NUCLEOTIDE SEQUENCE [LARGE SCALE GENOMIC DNA]</scope>
    <source>
        <strain evidence="4">FeB_12</strain>
    </source>
</reference>
<dbReference type="PANTHER" id="PTHR43272">
    <property type="entry name" value="LONG-CHAIN-FATTY-ACID--COA LIGASE"/>
    <property type="match status" value="1"/>
</dbReference>
<dbReference type="PANTHER" id="PTHR43272:SF52">
    <property type="entry name" value="AMP-DEPENDENT SYNTHETASE_LIGASE DOMAIN-CONTAINING PROTEIN"/>
    <property type="match status" value="1"/>
</dbReference>
<dbReference type="InterPro" id="IPR025110">
    <property type="entry name" value="AMP-bd_C"/>
</dbReference>
<evidence type="ECO:0000313" key="4">
    <source>
        <dbReference type="EMBL" id="PWB68197.1"/>
    </source>
</evidence>
<dbReference type="Pfam" id="PF00501">
    <property type="entry name" value="AMP-binding"/>
    <property type="match status" value="1"/>
</dbReference>
<dbReference type="InterPro" id="IPR000873">
    <property type="entry name" value="AMP-dep_synth/lig_dom"/>
</dbReference>
<organism evidence="4 5">
    <name type="scientific">candidate division GN15 bacterium</name>
    <dbReference type="NCBI Taxonomy" id="2072418"/>
    <lineage>
        <taxon>Bacteria</taxon>
        <taxon>candidate division GN15</taxon>
    </lineage>
</organism>
<dbReference type="GO" id="GO:0004467">
    <property type="term" value="F:long-chain fatty acid-CoA ligase activity"/>
    <property type="evidence" value="ECO:0007669"/>
    <property type="project" value="UniProtKB-EC"/>
</dbReference>
<dbReference type="EMBL" id="PQAP01000211">
    <property type="protein sequence ID" value="PWB68197.1"/>
    <property type="molecule type" value="Genomic_DNA"/>
</dbReference>
<comment type="caution">
    <text evidence="4">The sequence shown here is derived from an EMBL/GenBank/DDBJ whole genome shotgun (WGS) entry which is preliminary data.</text>
</comment>
<evidence type="ECO:0000259" key="2">
    <source>
        <dbReference type="Pfam" id="PF00501"/>
    </source>
</evidence>
<sequence>MAGTASVARVFSSFVQTEESVIFLPVSERNRQFRLPDHICRGFLDRAALQPEAAALKAHGGQGEIITYAQAARAMLQLSGSLNRLLPDAGCRVGILSENRPEWPLAYLGILAAGKTVVPIDAALKIDEITRIVTDSELKLLFVSPRFEAAVAERLPQATLYSFDTNSGRSWKALLGDEGNLVLCLENEVAALIYTSGTTGSPKVVMLTHGNLLANYAGVSDALQFDSRDVFLSVLPLHHTYEAMCGFLTPLLAGATIVYARSLKSTELLEDIGSNRVTVMCGVPLLFEKMAHAIQRGIERASSAQRLIINLFLRLSGLGWGMGFKWGRQLFGSVRSKAGLSSIRMLVSGGAPLPPSIARFYNYLGIDFLQGYGMTECSPVISTNRPDNIRFGSVGPPLANLDVRIHEPDADGIGEIIVRGKSITPGYWNNPGKTAELVRDNWLFTGDIGRLNRGHLWITGRRKLVIVSAAGKNIYPEELEEKLLESPYVLESVVYGRRKENKQGEEVCAVVVPDVDQIRSRFNLGGDASPDMDQVRKVIGAEIDSVNARVAEFKRIGRFDIRLHELEKTSAKKVKRHLYVQTGNENQIN</sequence>
<name>A0A855WUE8_9BACT</name>
<dbReference type="Gene3D" id="3.40.50.12780">
    <property type="entry name" value="N-terminal domain of ligase-like"/>
    <property type="match status" value="1"/>
</dbReference>
<evidence type="ECO:0000256" key="1">
    <source>
        <dbReference type="ARBA" id="ARBA00024484"/>
    </source>
</evidence>
<dbReference type="SUPFAM" id="SSF56801">
    <property type="entry name" value="Acetyl-CoA synthetase-like"/>
    <property type="match status" value="1"/>
</dbReference>
<dbReference type="Gene3D" id="3.30.300.30">
    <property type="match status" value="1"/>
</dbReference>
<dbReference type="GO" id="GO:0016020">
    <property type="term" value="C:membrane"/>
    <property type="evidence" value="ECO:0007669"/>
    <property type="project" value="TreeGrafter"/>
</dbReference>